<dbReference type="AlphaFoldDB" id="Q6IH76"/>
<proteinExistence type="predicted"/>
<protein>
    <submittedName>
        <fullName evidence="2">HDC03059</fullName>
    </submittedName>
</protein>
<organism evidence="2">
    <name type="scientific">Drosophila melanogaster</name>
    <name type="common">Fruit fly</name>
    <dbReference type="NCBI Taxonomy" id="7227"/>
    <lineage>
        <taxon>Eukaryota</taxon>
        <taxon>Metazoa</taxon>
        <taxon>Ecdysozoa</taxon>
        <taxon>Arthropoda</taxon>
        <taxon>Hexapoda</taxon>
        <taxon>Insecta</taxon>
        <taxon>Pterygota</taxon>
        <taxon>Neoptera</taxon>
        <taxon>Endopterygota</taxon>
        <taxon>Diptera</taxon>
        <taxon>Brachycera</taxon>
        <taxon>Muscomorpha</taxon>
        <taxon>Ephydroidea</taxon>
        <taxon>Drosophilidae</taxon>
        <taxon>Drosophila</taxon>
        <taxon>Sophophora</taxon>
    </lineage>
</organism>
<dbReference type="EMBL" id="BK003540">
    <property type="protein sequence ID" value="DAA03739.1"/>
    <property type="molecule type" value="Genomic_DNA"/>
</dbReference>
<evidence type="ECO:0000256" key="1">
    <source>
        <dbReference type="SAM" id="SignalP"/>
    </source>
</evidence>
<name>Q6IH76_DROME</name>
<feature type="chain" id="PRO_5004275267" evidence="1">
    <location>
        <begin position="19"/>
        <end position="114"/>
    </location>
</feature>
<feature type="signal peptide" evidence="1">
    <location>
        <begin position="1"/>
        <end position="18"/>
    </location>
</feature>
<gene>
    <name evidence="2" type="ORF">HDC03059</name>
</gene>
<accession>Q6IH76</accession>
<keyword evidence="1" id="KW-0732">Signal</keyword>
<reference evidence="2" key="1">
    <citation type="journal article" date="2003" name="Genome Biol.">
        <title>An integrated gene annotation and transcriptional profiling approach towards the full gene content of the Drosophila genome.</title>
        <authorList>
            <person name="Hild M."/>
            <person name="Beckmann B."/>
            <person name="Haas S.A."/>
            <person name="Koch B."/>
            <person name="Solovyev V."/>
            <person name="Busold C."/>
            <person name="Fellenberg K."/>
            <person name="Boutros M."/>
            <person name="Vingron M."/>
            <person name="Sauer F."/>
            <person name="Hoheisel J.D."/>
            <person name="Paro R."/>
        </authorList>
    </citation>
    <scope>NUCLEOTIDE SEQUENCE</scope>
</reference>
<evidence type="ECO:0000313" key="2">
    <source>
        <dbReference type="EMBL" id="DAA03739.1"/>
    </source>
</evidence>
<sequence length="114" mass="12461">MIAILWCSLVLGNAVTDGRGLFDGGVFDKDEPVDGGSPSHCTASKCCLFMDFHCSVFDLALGKCSIFPHPGHLAFTRRSEPEIQTPEQIPIRRYITVFSADGCHAPSFTFNLSH</sequence>